<gene>
    <name evidence="13" type="ORF">FSP39_012495</name>
</gene>
<dbReference type="PANTHER" id="PTHR24049">
    <property type="entry name" value="CRUMBS FAMILY MEMBER"/>
    <property type="match status" value="1"/>
</dbReference>
<feature type="domain" description="EGF-like" evidence="12">
    <location>
        <begin position="422"/>
        <end position="458"/>
    </location>
</feature>
<dbReference type="EMBL" id="VSWD01000009">
    <property type="protein sequence ID" value="KAK3093194.1"/>
    <property type="molecule type" value="Genomic_DNA"/>
</dbReference>
<evidence type="ECO:0000256" key="10">
    <source>
        <dbReference type="ARBA" id="ARBA00055075"/>
    </source>
</evidence>
<dbReference type="GO" id="GO:0051240">
    <property type="term" value="P:positive regulation of multicellular organismal process"/>
    <property type="evidence" value="ECO:0007669"/>
    <property type="project" value="UniProtKB-ARBA"/>
</dbReference>
<feature type="disulfide bond" evidence="11">
    <location>
        <begin position="523"/>
        <end position="532"/>
    </location>
</feature>
<protein>
    <recommendedName>
        <fullName evidence="12">EGF-like domain-containing protein</fullName>
    </recommendedName>
</protein>
<dbReference type="GO" id="GO:0003008">
    <property type="term" value="P:system process"/>
    <property type="evidence" value="ECO:0007669"/>
    <property type="project" value="UniProtKB-ARBA"/>
</dbReference>
<dbReference type="GO" id="GO:0005886">
    <property type="term" value="C:plasma membrane"/>
    <property type="evidence" value="ECO:0007669"/>
    <property type="project" value="TreeGrafter"/>
</dbReference>
<evidence type="ECO:0000256" key="2">
    <source>
        <dbReference type="ARBA" id="ARBA00011881"/>
    </source>
</evidence>
<accession>A0AA88Y3S8</accession>
<dbReference type="FunFam" id="2.10.25.10:FF:000122">
    <property type="entry name" value="Protein crumbs homolog 2"/>
    <property type="match status" value="1"/>
</dbReference>
<feature type="disulfide bond" evidence="11">
    <location>
        <begin position="502"/>
        <end position="512"/>
    </location>
</feature>
<keyword evidence="4" id="KW-0272">Extracellular matrix</keyword>
<dbReference type="PROSITE" id="PS50026">
    <property type="entry name" value="EGF_3"/>
    <property type="match status" value="9"/>
</dbReference>
<dbReference type="GO" id="GO:0048863">
    <property type="term" value="P:stem cell differentiation"/>
    <property type="evidence" value="ECO:0007669"/>
    <property type="project" value="UniProtKB-ARBA"/>
</dbReference>
<dbReference type="GO" id="GO:0005509">
    <property type="term" value="F:calcium ion binding"/>
    <property type="evidence" value="ECO:0007669"/>
    <property type="project" value="InterPro"/>
</dbReference>
<keyword evidence="9" id="KW-0325">Glycoprotein</keyword>
<dbReference type="GO" id="GO:0007399">
    <property type="term" value="P:nervous system development"/>
    <property type="evidence" value="ECO:0007669"/>
    <property type="project" value="UniProtKB-ARBA"/>
</dbReference>
<evidence type="ECO:0000313" key="13">
    <source>
        <dbReference type="EMBL" id="KAK3093194.1"/>
    </source>
</evidence>
<dbReference type="AlphaFoldDB" id="A0AA88Y3S8"/>
<comment type="caution">
    <text evidence="13">The sequence shown here is derived from an EMBL/GenBank/DDBJ whole genome shotgun (WGS) entry which is preliminary data.</text>
</comment>
<evidence type="ECO:0000256" key="6">
    <source>
        <dbReference type="ARBA" id="ARBA00022729"/>
    </source>
</evidence>
<feature type="disulfide bond" evidence="11">
    <location>
        <begin position="448"/>
        <end position="457"/>
    </location>
</feature>
<dbReference type="Proteomes" id="UP001186944">
    <property type="component" value="Unassembled WGS sequence"/>
</dbReference>
<dbReference type="PROSITE" id="PS00010">
    <property type="entry name" value="ASX_HYDROXYL"/>
    <property type="match status" value="7"/>
</dbReference>
<dbReference type="GO" id="GO:0051241">
    <property type="term" value="P:negative regulation of multicellular organismal process"/>
    <property type="evidence" value="ECO:0007669"/>
    <property type="project" value="UniProtKB-ARBA"/>
</dbReference>
<keyword evidence="6" id="KW-0732">Signal</keyword>
<dbReference type="PRINTS" id="PR00010">
    <property type="entry name" value="EGFBLOOD"/>
</dbReference>
<keyword evidence="3" id="KW-0964">Secreted</keyword>
<feature type="disulfide bond" evidence="11">
    <location>
        <begin position="713"/>
        <end position="722"/>
    </location>
</feature>
<keyword evidence="8 11" id="KW-1015">Disulfide bond</keyword>
<evidence type="ECO:0000259" key="12">
    <source>
        <dbReference type="PROSITE" id="PS50026"/>
    </source>
</evidence>
<keyword evidence="14" id="KW-1185">Reference proteome</keyword>
<dbReference type="InterPro" id="IPR000152">
    <property type="entry name" value="EGF-type_Asp/Asn_hydroxyl_site"/>
</dbReference>
<dbReference type="SMART" id="SM00179">
    <property type="entry name" value="EGF_CA"/>
    <property type="match status" value="9"/>
</dbReference>
<proteinExistence type="predicted"/>
<dbReference type="Pfam" id="PF17517">
    <property type="entry name" value="IgGFc_binding"/>
    <property type="match status" value="1"/>
</dbReference>
<dbReference type="FunFam" id="2.10.25.10:FF:000012">
    <property type="entry name" value="Delta-like protein"/>
    <property type="match status" value="1"/>
</dbReference>
<evidence type="ECO:0000256" key="8">
    <source>
        <dbReference type="ARBA" id="ARBA00023157"/>
    </source>
</evidence>
<dbReference type="GO" id="GO:0045197">
    <property type="term" value="P:establishment or maintenance of epithelial cell apical/basal polarity"/>
    <property type="evidence" value="ECO:0007669"/>
    <property type="project" value="TreeGrafter"/>
</dbReference>
<evidence type="ECO:0000256" key="3">
    <source>
        <dbReference type="ARBA" id="ARBA00022525"/>
    </source>
</evidence>
<keyword evidence="5 11" id="KW-0245">EGF-like domain</keyword>
<dbReference type="InterPro" id="IPR018097">
    <property type="entry name" value="EGF_Ca-bd_CS"/>
</dbReference>
<keyword evidence="7" id="KW-0677">Repeat</keyword>
<dbReference type="GO" id="GO:0035282">
    <property type="term" value="P:segmentation"/>
    <property type="evidence" value="ECO:0007669"/>
    <property type="project" value="UniProtKB-ARBA"/>
</dbReference>
<dbReference type="GO" id="GO:0007157">
    <property type="term" value="P:heterophilic cell-cell adhesion via plasma membrane cell adhesion molecules"/>
    <property type="evidence" value="ECO:0007669"/>
    <property type="project" value="TreeGrafter"/>
</dbReference>
<dbReference type="GO" id="GO:0048646">
    <property type="term" value="P:anatomical structure formation involved in morphogenesis"/>
    <property type="evidence" value="ECO:0007669"/>
    <property type="project" value="UniProtKB-ARBA"/>
</dbReference>
<dbReference type="Pfam" id="PF00008">
    <property type="entry name" value="EGF"/>
    <property type="match status" value="7"/>
</dbReference>
<dbReference type="PROSITE" id="PS01186">
    <property type="entry name" value="EGF_2"/>
    <property type="match status" value="9"/>
</dbReference>
<feature type="disulfide bond" evidence="11">
    <location>
        <begin position="750"/>
        <end position="759"/>
    </location>
</feature>
<name>A0AA88Y3S8_PINIB</name>
<feature type="domain" description="EGF-like" evidence="12">
    <location>
        <begin position="573"/>
        <end position="609"/>
    </location>
</feature>
<dbReference type="CDD" id="cd00054">
    <property type="entry name" value="EGF_CA"/>
    <property type="match status" value="9"/>
</dbReference>
<dbReference type="FunFam" id="2.10.25.10:FF:000784">
    <property type="entry name" value="Uncharacterized protein"/>
    <property type="match status" value="1"/>
</dbReference>
<evidence type="ECO:0000313" key="14">
    <source>
        <dbReference type="Proteomes" id="UP001186944"/>
    </source>
</evidence>
<dbReference type="GO" id="GO:0019904">
    <property type="term" value="F:protein domain specific binding"/>
    <property type="evidence" value="ECO:0007669"/>
    <property type="project" value="UniProtKB-ARBA"/>
</dbReference>
<dbReference type="PROSITE" id="PS01187">
    <property type="entry name" value="EGF_CA"/>
    <property type="match status" value="2"/>
</dbReference>
<dbReference type="FunFam" id="2.10.25.10:FF:000045">
    <property type="entry name" value="Slit guidance ligand 2"/>
    <property type="match status" value="1"/>
</dbReference>
<feature type="domain" description="EGF-like" evidence="12">
    <location>
        <begin position="498"/>
        <end position="533"/>
    </location>
</feature>
<dbReference type="PROSITE" id="PS00022">
    <property type="entry name" value="EGF_1"/>
    <property type="match status" value="7"/>
</dbReference>
<evidence type="ECO:0000256" key="4">
    <source>
        <dbReference type="ARBA" id="ARBA00022530"/>
    </source>
</evidence>
<feature type="domain" description="EGF-like" evidence="12">
    <location>
        <begin position="535"/>
        <end position="571"/>
    </location>
</feature>
<feature type="disulfide bond" evidence="11">
    <location>
        <begin position="561"/>
        <end position="570"/>
    </location>
</feature>
<evidence type="ECO:0000256" key="7">
    <source>
        <dbReference type="ARBA" id="ARBA00022737"/>
    </source>
</evidence>
<feature type="disulfide bond" evidence="11">
    <location>
        <begin position="675"/>
        <end position="684"/>
    </location>
</feature>
<evidence type="ECO:0000256" key="11">
    <source>
        <dbReference type="PROSITE-ProRule" id="PRU00076"/>
    </source>
</evidence>
<dbReference type="FunFam" id="2.10.25.10:FF:000520">
    <property type="entry name" value="Predicted protein"/>
    <property type="match status" value="1"/>
</dbReference>
<feature type="domain" description="EGF-like" evidence="12">
    <location>
        <begin position="460"/>
        <end position="496"/>
    </location>
</feature>
<sequence>MELTTVLVNITTPRYNSTILVSISVTEGHVEQIYLPGDLRVTGTTKVNKAIYISASAAIVVYGVNKARYSNDAFLGLPVSVLGVDYYVLAHSPATYQTQILVVGVSNGTSVHVSLPSSMTGHVDYSSSDYYGGDTIHVTIDRFDTLQLTHDEDLSGSRITSTQPIAVYSGNKKTSIGSGTSSDHLVEMWYPVTKWGKTFLTVPIPERTVGDIFRFVASEAATTVSITGGHTESFTLSSAGDVNVIEIGSTLYCKIVATKPILVAQFVQSQQSTSEESDPAMITVPAINQYGASYTFSTPKYSLGSYINYLMLVIRYQDKGGLYLDGNNIHVTFNNISGTEYVGGYYEVTEGTHTIKHSSRIVFFGAYLYGRANYETYGFPTGMRLGQINSPCNNTAMSVGDGIDNDCDGVIDEEECTPSGIDLDECDPAPCQNSGTCDDGLQSYTCICVEGFTDMNCSTNIDECASNPCMNSGICLDSINMYECQCSEGFSGTLCETDIDECSSNPCGFGTCVDAVAGYTCSCIDGYTGTHCTTEIDECSSNPCMNGSPCTDEVNGYSCTCVPGFSGTHCDINIDECSSSPCQNGGNCIDEVNQYSCTCVSGYTGDLCQTDVDECQSNPCFNDGTCVDNVNSFTCQCAAGYTNDVCDVDIDECLSSPCKNSGTCKDEVDAFTCICKDGYTGSQCETDIDECLSSPCQNNGVCTDEVNGWSCTCDKGFLGTFCNETDYCDSDPCKNGGECTIKPLTYSCTCTGGFSGDQCETGKIYFFSCRSLFYTCHNYCQTVELFMHMCILRLT</sequence>
<organism evidence="13 14">
    <name type="scientific">Pinctada imbricata</name>
    <name type="common">Atlantic pearl-oyster</name>
    <name type="synonym">Pinctada martensii</name>
    <dbReference type="NCBI Taxonomy" id="66713"/>
    <lineage>
        <taxon>Eukaryota</taxon>
        <taxon>Metazoa</taxon>
        <taxon>Spiralia</taxon>
        <taxon>Lophotrochozoa</taxon>
        <taxon>Mollusca</taxon>
        <taxon>Bivalvia</taxon>
        <taxon>Autobranchia</taxon>
        <taxon>Pteriomorphia</taxon>
        <taxon>Pterioida</taxon>
        <taxon>Pterioidea</taxon>
        <taxon>Pteriidae</taxon>
        <taxon>Pinctada</taxon>
    </lineage>
</organism>
<dbReference type="SUPFAM" id="SSF57184">
    <property type="entry name" value="Growth factor receptor domain"/>
    <property type="match status" value="1"/>
</dbReference>
<dbReference type="GO" id="GO:0032991">
    <property type="term" value="C:protein-containing complex"/>
    <property type="evidence" value="ECO:0007669"/>
    <property type="project" value="TreeGrafter"/>
</dbReference>
<comment type="caution">
    <text evidence="11">Lacks conserved residue(s) required for the propagation of feature annotation.</text>
</comment>
<dbReference type="InterPro" id="IPR051022">
    <property type="entry name" value="Notch_Cell-Fate_Det"/>
</dbReference>
<comment type="subunit">
    <text evidence="2">Homotetramer.</text>
</comment>
<dbReference type="FunFam" id="2.10.25.10:FF:000004">
    <property type="entry name" value="Neurogenic locus notch 1"/>
    <property type="match status" value="1"/>
</dbReference>
<dbReference type="Gene3D" id="2.10.25.10">
    <property type="entry name" value="Laminin"/>
    <property type="match status" value="9"/>
</dbReference>
<feature type="disulfide bond" evidence="11">
    <location>
        <begin position="486"/>
        <end position="495"/>
    </location>
</feature>
<feature type="disulfide bond" evidence="11">
    <location>
        <begin position="637"/>
        <end position="646"/>
    </location>
</feature>
<feature type="domain" description="EGF-like" evidence="12">
    <location>
        <begin position="611"/>
        <end position="647"/>
    </location>
</feature>
<dbReference type="FunFam" id="2.10.25.10:FF:000143">
    <property type="entry name" value="Protein crumbs 1"/>
    <property type="match status" value="2"/>
</dbReference>
<dbReference type="InterPro" id="IPR009030">
    <property type="entry name" value="Growth_fac_rcpt_cys_sf"/>
</dbReference>
<comment type="function">
    <text evidence="10">Forms the apical lamina, a component of the extracellular matrix.</text>
</comment>
<reference evidence="13" key="1">
    <citation type="submission" date="2019-08" db="EMBL/GenBank/DDBJ databases">
        <title>The improved chromosome-level genome for the pearl oyster Pinctada fucata martensii using PacBio sequencing and Hi-C.</title>
        <authorList>
            <person name="Zheng Z."/>
        </authorList>
    </citation>
    <scope>NUCLEOTIDE SEQUENCE</scope>
    <source>
        <strain evidence="13">ZZ-2019</strain>
        <tissue evidence="13">Adductor muscle</tissue>
    </source>
</reference>
<feature type="disulfide bond" evidence="11">
    <location>
        <begin position="599"/>
        <end position="608"/>
    </location>
</feature>
<dbReference type="InterPro" id="IPR000742">
    <property type="entry name" value="EGF"/>
</dbReference>
<evidence type="ECO:0000256" key="5">
    <source>
        <dbReference type="ARBA" id="ARBA00022536"/>
    </source>
</evidence>
<dbReference type="GO" id="GO:0009952">
    <property type="term" value="P:anterior/posterior pattern specification"/>
    <property type="evidence" value="ECO:0007669"/>
    <property type="project" value="UniProtKB-ARBA"/>
</dbReference>
<dbReference type="GO" id="GO:0030097">
    <property type="term" value="P:hemopoiesis"/>
    <property type="evidence" value="ECO:0007669"/>
    <property type="project" value="UniProtKB-ARBA"/>
</dbReference>
<dbReference type="InterPro" id="IPR001881">
    <property type="entry name" value="EGF-like_Ca-bd_dom"/>
</dbReference>
<feature type="domain" description="EGF-like" evidence="12">
    <location>
        <begin position="687"/>
        <end position="723"/>
    </location>
</feature>
<evidence type="ECO:0000256" key="1">
    <source>
        <dbReference type="ARBA" id="ARBA00004498"/>
    </source>
</evidence>
<comment type="subcellular location">
    <subcellularLocation>
        <location evidence="1">Secreted</location>
        <location evidence="1">Extracellular space</location>
        <location evidence="1">Extracellular matrix</location>
    </subcellularLocation>
</comment>
<dbReference type="SUPFAM" id="SSF57196">
    <property type="entry name" value="EGF/Laminin"/>
    <property type="match status" value="6"/>
</dbReference>
<dbReference type="InterPro" id="IPR035234">
    <property type="entry name" value="IgGFc-bd_N"/>
</dbReference>
<evidence type="ECO:0000256" key="9">
    <source>
        <dbReference type="ARBA" id="ARBA00023180"/>
    </source>
</evidence>
<dbReference type="FunFam" id="2.10.25.10:FF:000434">
    <property type="entry name" value="Predicted protein"/>
    <property type="match status" value="1"/>
</dbReference>
<feature type="domain" description="EGF-like" evidence="12">
    <location>
        <begin position="649"/>
        <end position="685"/>
    </location>
</feature>
<dbReference type="SMART" id="SM00181">
    <property type="entry name" value="EGF"/>
    <property type="match status" value="9"/>
</dbReference>
<feature type="domain" description="EGF-like" evidence="12">
    <location>
        <begin position="724"/>
        <end position="760"/>
    </location>
</feature>
<dbReference type="PANTHER" id="PTHR24049:SF22">
    <property type="entry name" value="DROSOPHILA CRUMBS HOMOLOG"/>
    <property type="match status" value="1"/>
</dbReference>